<dbReference type="AlphaFoldDB" id="A0A8J7CDE2"/>
<evidence type="ECO:0000256" key="1">
    <source>
        <dbReference type="PROSITE-ProRule" id="PRU00339"/>
    </source>
</evidence>
<proteinExistence type="predicted"/>
<dbReference type="SUPFAM" id="SSF48452">
    <property type="entry name" value="TPR-like"/>
    <property type="match status" value="1"/>
</dbReference>
<evidence type="ECO:0000313" key="3">
    <source>
        <dbReference type="EMBL" id="MBD3866644.1"/>
    </source>
</evidence>
<dbReference type="PROSITE" id="PS50005">
    <property type="entry name" value="TPR"/>
    <property type="match status" value="1"/>
</dbReference>
<dbReference type="InterPro" id="IPR011990">
    <property type="entry name" value="TPR-like_helical_dom_sf"/>
</dbReference>
<dbReference type="SMART" id="SM00028">
    <property type="entry name" value="TPR"/>
    <property type="match status" value="2"/>
</dbReference>
<organism evidence="3 4">
    <name type="scientific">Candidatus Polarisedimenticola svalbardensis</name>
    <dbReference type="NCBI Taxonomy" id="2886004"/>
    <lineage>
        <taxon>Bacteria</taxon>
        <taxon>Pseudomonadati</taxon>
        <taxon>Acidobacteriota</taxon>
        <taxon>Candidatus Polarisedimenticolia</taxon>
        <taxon>Candidatus Polarisedimenticolales</taxon>
        <taxon>Candidatus Polarisedimenticolaceae</taxon>
        <taxon>Candidatus Polarisedimenticola</taxon>
    </lineage>
</organism>
<dbReference type="EMBL" id="JACXWD010000001">
    <property type="protein sequence ID" value="MBD3866644.1"/>
    <property type="molecule type" value="Genomic_DNA"/>
</dbReference>
<keyword evidence="1" id="KW-0802">TPR repeat</keyword>
<reference evidence="3 4" key="1">
    <citation type="submission" date="2020-08" db="EMBL/GenBank/DDBJ databases">
        <title>Acidobacteriota in marine sediments use diverse sulfur dissimilation pathways.</title>
        <authorList>
            <person name="Wasmund K."/>
        </authorList>
    </citation>
    <scope>NUCLEOTIDE SEQUENCE [LARGE SCALE GENOMIC DNA]</scope>
    <source>
        <strain evidence="3">MAG AM4</strain>
    </source>
</reference>
<protein>
    <submittedName>
        <fullName evidence="3">Tetratricopeptide repeat protein</fullName>
    </submittedName>
</protein>
<accession>A0A8J7CDE2</accession>
<feature type="signal peptide" evidence="2">
    <location>
        <begin position="1"/>
        <end position="27"/>
    </location>
</feature>
<sequence length="570" mass="62965">MNRIPTPIILAAVLVAGLFGPTGPARAAVDDKGMLELYELKTLTVVYPSSPESRREINRISARNRGAFLSAASGAAVRVLADSELSRKDLEDNLLLLGWDNQLLRKHGQVPPYGRSSTSVRFLDYVRQDPDLDLIFRSRSPFSKADDPRDLFFWSRIDQDRDRFMTMPMVGSDWAIYRDFAVISQGMLESSPDWPPRRDPIAEKLTDPDIEAYTRDRESLVNGPLRVIFNPKRVAPATVAKVLETRLRAYRQVVAALGDPGADSRFDLYIYADEETKEKLTGVKAGAHSVPVAGEMHMTLRFARSSSIHEDVHPVGGRVLGPTASTAAYEGLAYSLEPVLLGRPLTYYAALMLDEDRMPTIADLLDEERFRKIPNSQRFAAAGLLMSWLREQAGKKEFAAWYSSPDPDTESLAAVLGTRPGKAEQQFREWTTAQTRAHSGDVAFAAAVEEARARHLNGEYEQAAAALILALTHKPDDHKTRFTLATTRMKTGALEEAAGDLLKVLDGKAGAADSLTAHALLQLGRVYDLLGKRGDALAAYGRVLDLPDRHDSHLLAREGLETAFTADRLD</sequence>
<comment type="caution">
    <text evidence="3">The sequence shown here is derived from an EMBL/GenBank/DDBJ whole genome shotgun (WGS) entry which is preliminary data.</text>
</comment>
<evidence type="ECO:0000256" key="2">
    <source>
        <dbReference type="SAM" id="SignalP"/>
    </source>
</evidence>
<feature type="repeat" description="TPR" evidence="1">
    <location>
        <begin position="517"/>
        <end position="550"/>
    </location>
</feature>
<keyword evidence="2" id="KW-0732">Signal</keyword>
<gene>
    <name evidence="3" type="ORF">IFK94_00825</name>
</gene>
<evidence type="ECO:0000313" key="4">
    <source>
        <dbReference type="Proteomes" id="UP000648239"/>
    </source>
</evidence>
<dbReference type="InterPro" id="IPR019734">
    <property type="entry name" value="TPR_rpt"/>
</dbReference>
<feature type="chain" id="PRO_5035258748" evidence="2">
    <location>
        <begin position="28"/>
        <end position="570"/>
    </location>
</feature>
<name>A0A8J7CDE2_9BACT</name>
<dbReference type="Gene3D" id="1.25.40.10">
    <property type="entry name" value="Tetratricopeptide repeat domain"/>
    <property type="match status" value="1"/>
</dbReference>
<dbReference type="Proteomes" id="UP000648239">
    <property type="component" value="Unassembled WGS sequence"/>
</dbReference>